<evidence type="ECO:0000313" key="3">
    <source>
        <dbReference type="Proteomes" id="UP001195483"/>
    </source>
</evidence>
<comment type="caution">
    <text evidence="2">The sequence shown here is derived from an EMBL/GenBank/DDBJ whole genome shotgun (WGS) entry which is preliminary data.</text>
</comment>
<keyword evidence="3" id="KW-1185">Reference proteome</keyword>
<proteinExistence type="predicted"/>
<evidence type="ECO:0000256" key="1">
    <source>
        <dbReference type="SAM" id="MobiDB-lite"/>
    </source>
</evidence>
<organism evidence="2 3">
    <name type="scientific">Potamilus streckersoni</name>
    <dbReference type="NCBI Taxonomy" id="2493646"/>
    <lineage>
        <taxon>Eukaryota</taxon>
        <taxon>Metazoa</taxon>
        <taxon>Spiralia</taxon>
        <taxon>Lophotrochozoa</taxon>
        <taxon>Mollusca</taxon>
        <taxon>Bivalvia</taxon>
        <taxon>Autobranchia</taxon>
        <taxon>Heteroconchia</taxon>
        <taxon>Palaeoheterodonta</taxon>
        <taxon>Unionida</taxon>
        <taxon>Unionoidea</taxon>
        <taxon>Unionidae</taxon>
        <taxon>Ambleminae</taxon>
        <taxon>Lampsilini</taxon>
        <taxon>Potamilus</taxon>
    </lineage>
</organism>
<dbReference type="AlphaFoldDB" id="A0AAE0T4X5"/>
<reference evidence="2" key="1">
    <citation type="journal article" date="2021" name="Genome Biol. Evol.">
        <title>A High-Quality Reference Genome for a Parasitic Bivalve with Doubly Uniparental Inheritance (Bivalvia: Unionida).</title>
        <authorList>
            <person name="Smith C.H."/>
        </authorList>
    </citation>
    <scope>NUCLEOTIDE SEQUENCE</scope>
    <source>
        <strain evidence="2">CHS0354</strain>
    </source>
</reference>
<protein>
    <submittedName>
        <fullName evidence="2">Uncharacterized protein</fullName>
    </submittedName>
</protein>
<sequence>MSSDPYTRIVQGRVSSANLISKLSNNPLNSSADSDRTDQKKNNYAQDYKVNLTEEAWNEDNLTKGELEVEKILDTSIKIRDKKKYEHSKGHTTGHIKTIMDHIQQLENMIT</sequence>
<dbReference type="Proteomes" id="UP001195483">
    <property type="component" value="Unassembled WGS sequence"/>
</dbReference>
<accession>A0AAE0T4X5</accession>
<reference evidence="2" key="3">
    <citation type="submission" date="2023-05" db="EMBL/GenBank/DDBJ databases">
        <authorList>
            <person name="Smith C.H."/>
        </authorList>
    </citation>
    <scope>NUCLEOTIDE SEQUENCE</scope>
    <source>
        <strain evidence="2">CHS0354</strain>
        <tissue evidence="2">Mantle</tissue>
    </source>
</reference>
<name>A0AAE0T4X5_9BIVA</name>
<feature type="compositionally biased region" description="Polar residues" evidence="1">
    <location>
        <begin position="21"/>
        <end position="32"/>
    </location>
</feature>
<feature type="region of interest" description="Disordered" evidence="1">
    <location>
        <begin position="21"/>
        <end position="42"/>
    </location>
</feature>
<gene>
    <name evidence="2" type="ORF">CHS0354_017391</name>
</gene>
<reference evidence="2" key="2">
    <citation type="journal article" date="2021" name="Genome Biol. Evol.">
        <title>Developing a high-quality reference genome for a parasitic bivalve with doubly uniparental inheritance (Bivalvia: Unionida).</title>
        <authorList>
            <person name="Smith C.H."/>
        </authorList>
    </citation>
    <scope>NUCLEOTIDE SEQUENCE</scope>
    <source>
        <strain evidence="2">CHS0354</strain>
        <tissue evidence="2">Mantle</tissue>
    </source>
</reference>
<dbReference type="EMBL" id="JAEAOA010001069">
    <property type="protein sequence ID" value="KAK3603671.1"/>
    <property type="molecule type" value="Genomic_DNA"/>
</dbReference>
<evidence type="ECO:0000313" key="2">
    <source>
        <dbReference type="EMBL" id="KAK3603671.1"/>
    </source>
</evidence>